<proteinExistence type="predicted"/>
<dbReference type="InterPro" id="IPR050256">
    <property type="entry name" value="Glycosyltransferase_2"/>
</dbReference>
<dbReference type="PANTHER" id="PTHR48090:SF7">
    <property type="entry name" value="RFBJ PROTEIN"/>
    <property type="match status" value="1"/>
</dbReference>
<gene>
    <name evidence="2" type="ORF">COT98_01965</name>
</gene>
<accession>A0A2M6WPY4</accession>
<reference evidence="3" key="1">
    <citation type="submission" date="2017-09" db="EMBL/GenBank/DDBJ databases">
        <title>Depth-based differentiation of microbial function through sediment-hosted aquifers and enrichment of novel symbionts in the deep terrestrial subsurface.</title>
        <authorList>
            <person name="Probst A.J."/>
            <person name="Ladd B."/>
            <person name="Jarett J.K."/>
            <person name="Geller-Mcgrath D.E."/>
            <person name="Sieber C.M.K."/>
            <person name="Emerson J.B."/>
            <person name="Anantharaman K."/>
            <person name="Thomas B.C."/>
            <person name="Malmstrom R."/>
            <person name="Stieglmeier M."/>
            <person name="Klingl A."/>
            <person name="Woyke T."/>
            <person name="Ryan C.M."/>
            <person name="Banfield J.F."/>
        </authorList>
    </citation>
    <scope>NUCLEOTIDE SEQUENCE [LARGE SCALE GENOMIC DNA]</scope>
</reference>
<evidence type="ECO:0000313" key="3">
    <source>
        <dbReference type="Proteomes" id="UP000228900"/>
    </source>
</evidence>
<dbReference type="SUPFAM" id="SSF53448">
    <property type="entry name" value="Nucleotide-diphospho-sugar transferases"/>
    <property type="match status" value="1"/>
</dbReference>
<dbReference type="CDD" id="cd04179">
    <property type="entry name" value="DPM_DPG-synthase_like"/>
    <property type="match status" value="1"/>
</dbReference>
<dbReference type="Pfam" id="PF00535">
    <property type="entry name" value="Glycos_transf_2"/>
    <property type="match status" value="1"/>
</dbReference>
<protein>
    <submittedName>
        <fullName evidence="2">Glycosyltransferase family 2 protein</fullName>
    </submittedName>
</protein>
<dbReference type="AlphaFoldDB" id="A0A2M6WPY4"/>
<dbReference type="Gene3D" id="3.90.550.10">
    <property type="entry name" value="Spore Coat Polysaccharide Biosynthesis Protein SpsA, Chain A"/>
    <property type="match status" value="1"/>
</dbReference>
<comment type="caution">
    <text evidence="2">The sequence shown here is derived from an EMBL/GenBank/DDBJ whole genome shotgun (WGS) entry which is preliminary data.</text>
</comment>
<organism evidence="2 3">
    <name type="scientific">Candidatus Falkowbacteria bacterium CG10_big_fil_rev_8_21_14_0_10_39_9</name>
    <dbReference type="NCBI Taxonomy" id="1974566"/>
    <lineage>
        <taxon>Bacteria</taxon>
        <taxon>Candidatus Falkowiibacteriota</taxon>
    </lineage>
</organism>
<dbReference type="InterPro" id="IPR001173">
    <property type="entry name" value="Glyco_trans_2-like"/>
</dbReference>
<dbReference type="GO" id="GO:0016740">
    <property type="term" value="F:transferase activity"/>
    <property type="evidence" value="ECO:0007669"/>
    <property type="project" value="UniProtKB-KW"/>
</dbReference>
<evidence type="ECO:0000313" key="2">
    <source>
        <dbReference type="EMBL" id="PIT94849.1"/>
    </source>
</evidence>
<dbReference type="EMBL" id="PFAQ01000033">
    <property type="protein sequence ID" value="PIT94849.1"/>
    <property type="molecule type" value="Genomic_DNA"/>
</dbReference>
<keyword evidence="2" id="KW-0808">Transferase</keyword>
<feature type="domain" description="Glycosyltransferase 2-like" evidence="1">
    <location>
        <begin position="6"/>
        <end position="163"/>
    </location>
</feature>
<dbReference type="Proteomes" id="UP000228900">
    <property type="component" value="Unassembled WGS sequence"/>
</dbReference>
<sequence>MKIFCVIPAYNEAKNIVAIIDRGKPLVDSLVIVDDHSSDDTFVLAKNTGTPTLHHIINRGQGAALQTGNDYALLHGADIIVHFDADGQFLAEEIKDVVKPILDNQADIVFGSRFLGKKSNLPRFKKNIIMPLAKLINRIFFGINLTDPQNGFRAMSAKVAREIRIENDQMAHCNEILIKAFKNKYRIQEVPITVIYHEFGQKFSGGFRIIKDLIYKKITR</sequence>
<dbReference type="PANTHER" id="PTHR48090">
    <property type="entry name" value="UNDECAPRENYL-PHOSPHATE 4-DEOXY-4-FORMAMIDO-L-ARABINOSE TRANSFERASE-RELATED"/>
    <property type="match status" value="1"/>
</dbReference>
<evidence type="ECO:0000259" key="1">
    <source>
        <dbReference type="Pfam" id="PF00535"/>
    </source>
</evidence>
<dbReference type="InterPro" id="IPR029044">
    <property type="entry name" value="Nucleotide-diphossugar_trans"/>
</dbReference>
<name>A0A2M6WPY4_9BACT</name>